<keyword evidence="2" id="KW-0479">Metal-binding</keyword>
<protein>
    <submittedName>
        <fullName evidence="4">Hippurate hydrolase</fullName>
        <ecNumber evidence="4">3.5.1.32</ecNumber>
    </submittedName>
</protein>
<dbReference type="GO" id="GO:0019877">
    <property type="term" value="P:diaminopimelate biosynthetic process"/>
    <property type="evidence" value="ECO:0007669"/>
    <property type="project" value="UniProtKB-ARBA"/>
</dbReference>
<dbReference type="EC" id="3.5.1.32" evidence="4"/>
<dbReference type="InterPro" id="IPR002933">
    <property type="entry name" value="Peptidase_M20"/>
</dbReference>
<keyword evidence="5" id="KW-1185">Reference proteome</keyword>
<evidence type="ECO:0000256" key="2">
    <source>
        <dbReference type="PIRSR" id="PIRSR005962-1"/>
    </source>
</evidence>
<reference evidence="4 5" key="1">
    <citation type="submission" date="2020-07" db="EMBL/GenBank/DDBJ databases">
        <title>Sequencing the genomes of 1000 actinobacteria strains.</title>
        <authorList>
            <person name="Klenk H.-P."/>
        </authorList>
    </citation>
    <scope>NUCLEOTIDE SEQUENCE [LARGE SCALE GENOMIC DNA]</scope>
    <source>
        <strain evidence="4 5">DSM 100723</strain>
    </source>
</reference>
<proteinExistence type="predicted"/>
<dbReference type="GO" id="GO:0046872">
    <property type="term" value="F:metal ion binding"/>
    <property type="evidence" value="ECO:0007669"/>
    <property type="project" value="UniProtKB-KW"/>
</dbReference>
<dbReference type="EMBL" id="JACGWT010000001">
    <property type="protein sequence ID" value="MBA8792654.1"/>
    <property type="molecule type" value="Genomic_DNA"/>
</dbReference>
<dbReference type="Gene3D" id="3.40.630.10">
    <property type="entry name" value="Zn peptidases"/>
    <property type="match status" value="1"/>
</dbReference>
<dbReference type="NCBIfam" id="TIGR01891">
    <property type="entry name" value="amidohydrolases"/>
    <property type="match status" value="1"/>
</dbReference>
<feature type="binding site" evidence="2">
    <location>
        <position position="375"/>
    </location>
    <ligand>
        <name>Mn(2+)</name>
        <dbReference type="ChEBI" id="CHEBI:29035"/>
        <label>2</label>
    </ligand>
</feature>
<dbReference type="RefSeq" id="WP_182558276.1">
    <property type="nucleotide sequence ID" value="NZ_JACGWT010000001.1"/>
</dbReference>
<dbReference type="Pfam" id="PF07687">
    <property type="entry name" value="M20_dimer"/>
    <property type="match status" value="1"/>
</dbReference>
<dbReference type="SUPFAM" id="SSF55031">
    <property type="entry name" value="Bacterial exopeptidase dimerisation domain"/>
    <property type="match status" value="1"/>
</dbReference>
<evidence type="ECO:0000313" key="4">
    <source>
        <dbReference type="EMBL" id="MBA8792654.1"/>
    </source>
</evidence>
<sequence length="413" mass="43603">MDFSDLRSRAGALAPELVDFRRRMHADPEVGLELPRTQQRVLEAIDGLGLELTTGTRTTSVGAVLRGGPGAAGSDRPVVLLRADMDALPVAEEVDVDYRSTNGAMHACGHDLHTAMLVGAARLLAEQRDRLPGDVVLMFQPGEEGMGGARIMIEEGILDLAGPRASAAFGMHVFAAMAPGGIFLTCPGPMLAASDGFRVVVRGRGGHGSAPHRSADPVPVLAEIITALQTVVTRRFDAFDPAVVTVGYVRAGTKRNVIPDTAEFDATVRTFSSAHAERMREVLPRVARGIAEAHGLTAEVTYSTEYPVTVTDADETARAEQLITGLVGSDRHSRMEHALTGSEDFSFVLDEVPGTFVGLSAVPPGVDPATSDYNHSPRATFDDAVLADGTALYAAWALDRLAALSGSAEQEAS</sequence>
<dbReference type="PANTHER" id="PTHR11014">
    <property type="entry name" value="PEPTIDASE M20 FAMILY MEMBER"/>
    <property type="match status" value="1"/>
</dbReference>
<keyword evidence="1 4" id="KW-0378">Hydrolase</keyword>
<dbReference type="PIRSF" id="PIRSF005962">
    <property type="entry name" value="Pept_M20D_amidohydro"/>
    <property type="match status" value="1"/>
</dbReference>
<feature type="binding site" evidence="2">
    <location>
        <position position="172"/>
    </location>
    <ligand>
        <name>Mn(2+)</name>
        <dbReference type="ChEBI" id="CHEBI:29035"/>
        <label>2</label>
    </ligand>
</feature>
<dbReference type="FunFam" id="3.30.70.360:FF:000001">
    <property type="entry name" value="N-acetyldiaminopimelate deacetylase"/>
    <property type="match status" value="1"/>
</dbReference>
<evidence type="ECO:0000256" key="1">
    <source>
        <dbReference type="ARBA" id="ARBA00022801"/>
    </source>
</evidence>
<organism evidence="4 5">
    <name type="scientific">Microlunatus kandeliicorticis</name>
    <dbReference type="NCBI Taxonomy" id="1759536"/>
    <lineage>
        <taxon>Bacteria</taxon>
        <taxon>Bacillati</taxon>
        <taxon>Actinomycetota</taxon>
        <taxon>Actinomycetes</taxon>
        <taxon>Propionibacteriales</taxon>
        <taxon>Propionibacteriaceae</taxon>
        <taxon>Microlunatus</taxon>
    </lineage>
</organism>
<feature type="binding site" evidence="2">
    <location>
        <position position="108"/>
    </location>
    <ligand>
        <name>Mn(2+)</name>
        <dbReference type="ChEBI" id="CHEBI:29035"/>
        <label>2</label>
    </ligand>
</feature>
<accession>A0A7W3IP41</accession>
<dbReference type="PANTHER" id="PTHR11014:SF63">
    <property type="entry name" value="METALLOPEPTIDASE, PUTATIVE (AFU_ORTHOLOGUE AFUA_6G09600)-RELATED"/>
    <property type="match status" value="1"/>
</dbReference>
<dbReference type="CDD" id="cd03886">
    <property type="entry name" value="M20_Acy1"/>
    <property type="match status" value="1"/>
</dbReference>
<dbReference type="InterPro" id="IPR017439">
    <property type="entry name" value="Amidohydrolase"/>
</dbReference>
<dbReference type="AlphaFoldDB" id="A0A7W3IP41"/>
<dbReference type="GO" id="GO:0050118">
    <property type="term" value="F:N-acetyldiaminopimelate deacetylase activity"/>
    <property type="evidence" value="ECO:0007669"/>
    <property type="project" value="UniProtKB-ARBA"/>
</dbReference>
<evidence type="ECO:0000259" key="3">
    <source>
        <dbReference type="Pfam" id="PF07687"/>
    </source>
</evidence>
<dbReference type="InterPro" id="IPR011650">
    <property type="entry name" value="Peptidase_M20_dimer"/>
</dbReference>
<comment type="caution">
    <text evidence="4">The sequence shown here is derived from an EMBL/GenBank/DDBJ whole genome shotgun (WGS) entry which is preliminary data.</text>
</comment>
<gene>
    <name evidence="4" type="ORF">FHX74_000248</name>
</gene>
<dbReference type="Pfam" id="PF01546">
    <property type="entry name" value="Peptidase_M20"/>
    <property type="match status" value="1"/>
</dbReference>
<dbReference type="SUPFAM" id="SSF53187">
    <property type="entry name" value="Zn-dependent exopeptidases"/>
    <property type="match status" value="1"/>
</dbReference>
<dbReference type="Gene3D" id="3.30.70.360">
    <property type="match status" value="1"/>
</dbReference>
<feature type="domain" description="Peptidase M20 dimerisation" evidence="3">
    <location>
        <begin position="196"/>
        <end position="274"/>
    </location>
</feature>
<name>A0A7W3IP41_9ACTN</name>
<keyword evidence="2" id="KW-0464">Manganese</keyword>
<dbReference type="Proteomes" id="UP000523079">
    <property type="component" value="Unassembled WGS sequence"/>
</dbReference>
<dbReference type="GO" id="GO:0047980">
    <property type="term" value="F:hippurate hydrolase activity"/>
    <property type="evidence" value="ECO:0007669"/>
    <property type="project" value="UniProtKB-EC"/>
</dbReference>
<comment type="cofactor">
    <cofactor evidence="2">
        <name>Mn(2+)</name>
        <dbReference type="ChEBI" id="CHEBI:29035"/>
    </cofactor>
    <text evidence="2">The Mn(2+) ion enhances activity.</text>
</comment>
<feature type="binding site" evidence="2">
    <location>
        <position position="144"/>
    </location>
    <ligand>
        <name>Mn(2+)</name>
        <dbReference type="ChEBI" id="CHEBI:29035"/>
        <label>2</label>
    </ligand>
</feature>
<dbReference type="InterPro" id="IPR036264">
    <property type="entry name" value="Bact_exopeptidase_dim_dom"/>
</dbReference>
<feature type="binding site" evidence="2">
    <location>
        <position position="110"/>
    </location>
    <ligand>
        <name>Mn(2+)</name>
        <dbReference type="ChEBI" id="CHEBI:29035"/>
        <label>2</label>
    </ligand>
</feature>
<evidence type="ECO:0000313" key="5">
    <source>
        <dbReference type="Proteomes" id="UP000523079"/>
    </source>
</evidence>